<feature type="region of interest" description="Disordered" evidence="1">
    <location>
        <begin position="548"/>
        <end position="595"/>
    </location>
</feature>
<name>A0A9N8D4Z8_9STRA</name>
<evidence type="ECO:0000313" key="3">
    <source>
        <dbReference type="EMBL" id="CAB9496492.1"/>
    </source>
</evidence>
<dbReference type="AlphaFoldDB" id="A0A9N8D4Z8"/>
<protein>
    <recommendedName>
        <fullName evidence="2">PH domain-containing protein</fullName>
    </recommendedName>
</protein>
<dbReference type="OrthoDB" id="421951at2759"/>
<evidence type="ECO:0000259" key="2">
    <source>
        <dbReference type="Pfam" id="PF00169"/>
    </source>
</evidence>
<accession>A0A9N8D4Z8</accession>
<dbReference type="Proteomes" id="UP001153069">
    <property type="component" value="Unassembled WGS sequence"/>
</dbReference>
<evidence type="ECO:0000256" key="1">
    <source>
        <dbReference type="SAM" id="MobiDB-lite"/>
    </source>
</evidence>
<dbReference type="Gene3D" id="3.90.1720.10">
    <property type="entry name" value="endopeptidase domain like (from Nostoc punctiforme)"/>
    <property type="match status" value="1"/>
</dbReference>
<dbReference type="Gene3D" id="2.30.29.30">
    <property type="entry name" value="Pleckstrin-homology domain (PH domain)/Phosphotyrosine-binding domain (PTB)"/>
    <property type="match status" value="1"/>
</dbReference>
<dbReference type="InterPro" id="IPR011993">
    <property type="entry name" value="PH-like_dom_sf"/>
</dbReference>
<proteinExistence type="predicted"/>
<feature type="region of interest" description="Disordered" evidence="1">
    <location>
        <begin position="94"/>
        <end position="117"/>
    </location>
</feature>
<dbReference type="Pfam" id="PF00169">
    <property type="entry name" value="PH"/>
    <property type="match status" value="1"/>
</dbReference>
<dbReference type="SUPFAM" id="SSF50729">
    <property type="entry name" value="PH domain-like"/>
    <property type="match status" value="1"/>
</dbReference>
<reference evidence="3" key="1">
    <citation type="submission" date="2020-06" db="EMBL/GenBank/DDBJ databases">
        <authorList>
            <consortium name="Plant Systems Biology data submission"/>
        </authorList>
    </citation>
    <scope>NUCLEOTIDE SEQUENCE</scope>
    <source>
        <strain evidence="3">D6</strain>
    </source>
</reference>
<feature type="domain" description="PH" evidence="2">
    <location>
        <begin position="16"/>
        <end position="140"/>
    </location>
</feature>
<organism evidence="3 4">
    <name type="scientific">Seminavis robusta</name>
    <dbReference type="NCBI Taxonomy" id="568900"/>
    <lineage>
        <taxon>Eukaryota</taxon>
        <taxon>Sar</taxon>
        <taxon>Stramenopiles</taxon>
        <taxon>Ochrophyta</taxon>
        <taxon>Bacillariophyta</taxon>
        <taxon>Bacillariophyceae</taxon>
        <taxon>Bacillariophycidae</taxon>
        <taxon>Naviculales</taxon>
        <taxon>Naviculaceae</taxon>
        <taxon>Seminavis</taxon>
    </lineage>
</organism>
<feature type="region of interest" description="Disordered" evidence="1">
    <location>
        <begin position="325"/>
        <end position="372"/>
    </location>
</feature>
<sequence length="595" mass="66851">MSFEKGGTCVLAWKKRDGLMGRLAGKQRKWEQRWIVLADNSILYYSMGDEDKFGEADFEARGKIDLTQGTCRVEVQSQPSPDAPTQNEVEIISEFTPPPPVPTTTNSATTAGPPPNNMKPPKPVVTRWKLCFETQQSLVEFLEKAHAALEDTGQLKEKDASRFEHEFQPADHIYRWEMIVCPPVIYPIQIHGIVLEAGRNCVVVADFGLTGYGKKSADDDFHHHEDQTHNRVVAAFKKLRPHSDQRLHITTLTDPMDIRKWTKAHYDEHSFQAPSSLRKLNKLTSMFTKAIPKANMKLQDEIVEEGQQQQQPVIEEQASHDAQDNFSKFGADDENAGEHDNNESTTTEDSTRQRAFSEEYSKQRQEEHPLPKADPKDIVLSRANFILEFGEEKLPPYHVFFSNSECIAVWCKTGRWSTLQTAVFLSTNAVGSAKSATVATLGVAAAHAILAPVVAVGGLLWVSAPMVVLKKSQERWQINTQYMTDLYWQWAPPSVFVCAIEHWSEVGYTTQEAKKRALAEAAAQAERQRLEEPKKVVEIKKYSSEEILRRKNLQPTTEQHNGNSNNNTNDDKEVPSNTVDAAKAEPMGAVVAAES</sequence>
<gene>
    <name evidence="3" type="ORF">SEMRO_5_G004660.1</name>
</gene>
<dbReference type="InterPro" id="IPR001849">
    <property type="entry name" value="PH_domain"/>
</dbReference>
<comment type="caution">
    <text evidence="3">The sequence shown here is derived from an EMBL/GenBank/DDBJ whole genome shotgun (WGS) entry which is preliminary data.</text>
</comment>
<feature type="compositionally biased region" description="Basic and acidic residues" evidence="1">
    <location>
        <begin position="349"/>
        <end position="372"/>
    </location>
</feature>
<keyword evidence="4" id="KW-1185">Reference proteome</keyword>
<evidence type="ECO:0000313" key="4">
    <source>
        <dbReference type="Proteomes" id="UP001153069"/>
    </source>
</evidence>
<dbReference type="EMBL" id="CAICTM010000005">
    <property type="protein sequence ID" value="CAB9496492.1"/>
    <property type="molecule type" value="Genomic_DNA"/>
</dbReference>